<name>A0ABQ3YT80_9ACTN</name>
<evidence type="ECO:0000259" key="6">
    <source>
        <dbReference type="PROSITE" id="PS50110"/>
    </source>
</evidence>
<evidence type="ECO:0000256" key="4">
    <source>
        <dbReference type="ARBA" id="ARBA00023163"/>
    </source>
</evidence>
<keyword evidence="8" id="KW-1185">Reference proteome</keyword>
<proteinExistence type="predicted"/>
<dbReference type="Proteomes" id="UP000637628">
    <property type="component" value="Unassembled WGS sequence"/>
</dbReference>
<sequence>MMPPLERNVTLTGQETAVVAAASSTIPTFTVPSLSLVAPVAEWVTDVADPTILVADDDEGVRDLVAYKLSAAGYNAITAGDGTSALTMVHREQPDMVILDVSMPGLDGLSVCYELHSSASTAQIPVLMLSGRDRQVDIDLGLTVGADDYLVKPFSPAELIRRVRWLLLANGD</sequence>
<evidence type="ECO:0000313" key="7">
    <source>
        <dbReference type="EMBL" id="GIE00795.1"/>
    </source>
</evidence>
<dbReference type="InterPro" id="IPR011006">
    <property type="entry name" value="CheY-like_superfamily"/>
</dbReference>
<dbReference type="InterPro" id="IPR039420">
    <property type="entry name" value="WalR-like"/>
</dbReference>
<evidence type="ECO:0000256" key="3">
    <source>
        <dbReference type="ARBA" id="ARBA00023125"/>
    </source>
</evidence>
<evidence type="ECO:0000313" key="8">
    <source>
        <dbReference type="Proteomes" id="UP000637628"/>
    </source>
</evidence>
<keyword evidence="1 5" id="KW-0597">Phosphoprotein</keyword>
<dbReference type="PANTHER" id="PTHR48111">
    <property type="entry name" value="REGULATOR OF RPOS"/>
    <property type="match status" value="1"/>
</dbReference>
<reference evidence="7 8" key="1">
    <citation type="submission" date="2021-01" db="EMBL/GenBank/DDBJ databases">
        <title>Whole genome shotgun sequence of Actinoplanes durhamensis NBRC 14914.</title>
        <authorList>
            <person name="Komaki H."/>
            <person name="Tamura T."/>
        </authorList>
    </citation>
    <scope>NUCLEOTIDE SEQUENCE [LARGE SCALE GENOMIC DNA]</scope>
    <source>
        <strain evidence="7 8">NBRC 14914</strain>
    </source>
</reference>
<gene>
    <name evidence="7" type="ORF">Adu01nite_21450</name>
</gene>
<comment type="caution">
    <text evidence="7">The sequence shown here is derived from an EMBL/GenBank/DDBJ whole genome shotgun (WGS) entry which is preliminary data.</text>
</comment>
<dbReference type="PANTHER" id="PTHR48111:SF4">
    <property type="entry name" value="DNA-BINDING DUAL TRANSCRIPTIONAL REGULATOR OMPR"/>
    <property type="match status" value="1"/>
</dbReference>
<dbReference type="RefSeq" id="WP_239132284.1">
    <property type="nucleotide sequence ID" value="NZ_BAAATX010000003.1"/>
</dbReference>
<protein>
    <recommendedName>
        <fullName evidence="6">Response regulatory domain-containing protein</fullName>
    </recommendedName>
</protein>
<keyword evidence="3" id="KW-0238">DNA-binding</keyword>
<dbReference type="EMBL" id="BOML01000019">
    <property type="protein sequence ID" value="GIE00795.1"/>
    <property type="molecule type" value="Genomic_DNA"/>
</dbReference>
<dbReference type="InterPro" id="IPR001789">
    <property type="entry name" value="Sig_transdc_resp-reg_receiver"/>
</dbReference>
<feature type="modified residue" description="4-aspartylphosphate" evidence="5">
    <location>
        <position position="100"/>
    </location>
</feature>
<organism evidence="7 8">
    <name type="scientific">Paractinoplanes durhamensis</name>
    <dbReference type="NCBI Taxonomy" id="113563"/>
    <lineage>
        <taxon>Bacteria</taxon>
        <taxon>Bacillati</taxon>
        <taxon>Actinomycetota</taxon>
        <taxon>Actinomycetes</taxon>
        <taxon>Micromonosporales</taxon>
        <taxon>Micromonosporaceae</taxon>
        <taxon>Paractinoplanes</taxon>
    </lineage>
</organism>
<dbReference type="SMART" id="SM00448">
    <property type="entry name" value="REC"/>
    <property type="match status" value="1"/>
</dbReference>
<accession>A0ABQ3YT80</accession>
<dbReference type="PROSITE" id="PS50110">
    <property type="entry name" value="RESPONSE_REGULATORY"/>
    <property type="match status" value="1"/>
</dbReference>
<dbReference type="Gene3D" id="3.40.50.2300">
    <property type="match status" value="1"/>
</dbReference>
<dbReference type="SUPFAM" id="SSF52172">
    <property type="entry name" value="CheY-like"/>
    <property type="match status" value="1"/>
</dbReference>
<keyword evidence="4" id="KW-0804">Transcription</keyword>
<evidence type="ECO:0000256" key="5">
    <source>
        <dbReference type="PROSITE-ProRule" id="PRU00169"/>
    </source>
</evidence>
<feature type="domain" description="Response regulatory" evidence="6">
    <location>
        <begin position="51"/>
        <end position="167"/>
    </location>
</feature>
<evidence type="ECO:0000256" key="1">
    <source>
        <dbReference type="ARBA" id="ARBA00022553"/>
    </source>
</evidence>
<dbReference type="Pfam" id="PF00072">
    <property type="entry name" value="Response_reg"/>
    <property type="match status" value="1"/>
</dbReference>
<evidence type="ECO:0000256" key="2">
    <source>
        <dbReference type="ARBA" id="ARBA00023015"/>
    </source>
</evidence>
<keyword evidence="2" id="KW-0805">Transcription regulation</keyword>